<evidence type="ECO:0008006" key="3">
    <source>
        <dbReference type="Google" id="ProtNLM"/>
    </source>
</evidence>
<name>A0AAN9HNZ0_CROPI</name>
<keyword evidence="2" id="KW-1185">Reference proteome</keyword>
<protein>
    <recommendedName>
        <fullName evidence="3">Hexosyltransferase</fullName>
    </recommendedName>
</protein>
<dbReference type="AlphaFoldDB" id="A0AAN9HNZ0"/>
<evidence type="ECO:0000313" key="2">
    <source>
        <dbReference type="Proteomes" id="UP001372338"/>
    </source>
</evidence>
<sequence>MQNSDSGKMLGLHLCMGIFDLKMKILSTCFRSFLHTYAHDDVSTGSWFIGLHVMQIDGRKFCCSVWSPEVCSDSEVRIARVSV</sequence>
<organism evidence="1 2">
    <name type="scientific">Crotalaria pallida</name>
    <name type="common">Smooth rattlebox</name>
    <name type="synonym">Crotalaria striata</name>
    <dbReference type="NCBI Taxonomy" id="3830"/>
    <lineage>
        <taxon>Eukaryota</taxon>
        <taxon>Viridiplantae</taxon>
        <taxon>Streptophyta</taxon>
        <taxon>Embryophyta</taxon>
        <taxon>Tracheophyta</taxon>
        <taxon>Spermatophyta</taxon>
        <taxon>Magnoliopsida</taxon>
        <taxon>eudicotyledons</taxon>
        <taxon>Gunneridae</taxon>
        <taxon>Pentapetalae</taxon>
        <taxon>rosids</taxon>
        <taxon>fabids</taxon>
        <taxon>Fabales</taxon>
        <taxon>Fabaceae</taxon>
        <taxon>Papilionoideae</taxon>
        <taxon>50 kb inversion clade</taxon>
        <taxon>genistoids sensu lato</taxon>
        <taxon>core genistoids</taxon>
        <taxon>Crotalarieae</taxon>
        <taxon>Crotalaria</taxon>
    </lineage>
</organism>
<reference evidence="1 2" key="1">
    <citation type="submission" date="2024-01" db="EMBL/GenBank/DDBJ databases">
        <title>The genomes of 5 underutilized Papilionoideae crops provide insights into root nodulation and disease resistanc.</title>
        <authorList>
            <person name="Yuan L."/>
        </authorList>
    </citation>
    <scope>NUCLEOTIDE SEQUENCE [LARGE SCALE GENOMIC DNA]</scope>
    <source>
        <strain evidence="1">ZHUSHIDOU_FW_LH</strain>
        <tissue evidence="1">Leaf</tissue>
    </source>
</reference>
<proteinExistence type="predicted"/>
<comment type="caution">
    <text evidence="1">The sequence shown here is derived from an EMBL/GenBank/DDBJ whole genome shotgun (WGS) entry which is preliminary data.</text>
</comment>
<gene>
    <name evidence="1" type="ORF">RIF29_40994</name>
</gene>
<dbReference type="EMBL" id="JAYWIO010000008">
    <property type="protein sequence ID" value="KAK7246135.1"/>
    <property type="molecule type" value="Genomic_DNA"/>
</dbReference>
<evidence type="ECO:0000313" key="1">
    <source>
        <dbReference type="EMBL" id="KAK7246135.1"/>
    </source>
</evidence>
<dbReference type="Proteomes" id="UP001372338">
    <property type="component" value="Unassembled WGS sequence"/>
</dbReference>
<accession>A0AAN9HNZ0</accession>